<name>A0A0F9PV02_9ZZZZ</name>
<evidence type="ECO:0000313" key="1">
    <source>
        <dbReference type="EMBL" id="KKN34024.1"/>
    </source>
</evidence>
<reference evidence="1" key="1">
    <citation type="journal article" date="2015" name="Nature">
        <title>Complex archaea that bridge the gap between prokaryotes and eukaryotes.</title>
        <authorList>
            <person name="Spang A."/>
            <person name="Saw J.H."/>
            <person name="Jorgensen S.L."/>
            <person name="Zaremba-Niedzwiedzka K."/>
            <person name="Martijn J."/>
            <person name="Lind A.E."/>
            <person name="van Eijk R."/>
            <person name="Schleper C."/>
            <person name="Guy L."/>
            <person name="Ettema T.J."/>
        </authorList>
    </citation>
    <scope>NUCLEOTIDE SEQUENCE</scope>
</reference>
<accession>A0A0F9PV02</accession>
<sequence length="67" mass="7334">MASGRQAMILGKKMVINLNNKGGVRRSPGTNNRSRCMRKEMKVNKKDFYEASTACKGKTGGGKKQGK</sequence>
<proteinExistence type="predicted"/>
<organism evidence="1">
    <name type="scientific">marine sediment metagenome</name>
    <dbReference type="NCBI Taxonomy" id="412755"/>
    <lineage>
        <taxon>unclassified sequences</taxon>
        <taxon>metagenomes</taxon>
        <taxon>ecological metagenomes</taxon>
    </lineage>
</organism>
<comment type="caution">
    <text evidence="1">The sequence shown here is derived from an EMBL/GenBank/DDBJ whole genome shotgun (WGS) entry which is preliminary data.</text>
</comment>
<dbReference type="EMBL" id="LAZR01002134">
    <property type="protein sequence ID" value="KKN34024.1"/>
    <property type="molecule type" value="Genomic_DNA"/>
</dbReference>
<protein>
    <submittedName>
        <fullName evidence="1">Uncharacterized protein</fullName>
    </submittedName>
</protein>
<gene>
    <name evidence="1" type="ORF">LCGC14_0797850</name>
</gene>
<dbReference type="AlphaFoldDB" id="A0A0F9PV02"/>